<dbReference type="PROSITE" id="PS00858">
    <property type="entry name" value="PREPHENATE_DEHYDR_2"/>
    <property type="match status" value="1"/>
</dbReference>
<evidence type="ECO:0000256" key="8">
    <source>
        <dbReference type="ARBA" id="ARBA00047848"/>
    </source>
</evidence>
<gene>
    <name evidence="10 13" type="primary">pheA</name>
    <name evidence="13" type="ORF">MOPEL_135_00750</name>
</gene>
<dbReference type="OrthoDB" id="9802281at2"/>
<dbReference type="PANTHER" id="PTHR21022">
    <property type="entry name" value="PREPHENATE DEHYDRATASE P PROTEIN"/>
    <property type="match status" value="1"/>
</dbReference>
<dbReference type="EC" id="4.2.1.51" evidence="2 10"/>
<dbReference type="RefSeq" id="WP_009483680.1">
    <property type="nucleotide sequence ID" value="NZ_BAFE01000094.1"/>
</dbReference>
<evidence type="ECO:0000256" key="7">
    <source>
        <dbReference type="ARBA" id="ARBA00023239"/>
    </source>
</evidence>
<reference evidence="13 14" key="1">
    <citation type="submission" date="2012-02" db="EMBL/GenBank/DDBJ databases">
        <title>Whole genome shotgun sequence of Mobilicoccus pelagius NBRC 104925.</title>
        <authorList>
            <person name="Yoshida Y."/>
            <person name="Hosoyama A."/>
            <person name="Tsuchikane K."/>
            <person name="Katsumata H."/>
            <person name="Yamazaki S."/>
            <person name="Fujita N."/>
        </authorList>
    </citation>
    <scope>NUCLEOTIDE SEQUENCE [LARGE SCALE GENOMIC DNA]</scope>
    <source>
        <strain evidence="13 14">NBRC 104925</strain>
    </source>
</reference>
<dbReference type="STRING" id="1089455.MOPEL_135_00750"/>
<dbReference type="FunFam" id="3.40.190.10:FF:000064">
    <property type="entry name" value="Prephenate dehydratase"/>
    <property type="match status" value="1"/>
</dbReference>
<dbReference type="FunFam" id="3.30.70.260:FF:000012">
    <property type="entry name" value="Prephenate dehydratase"/>
    <property type="match status" value="1"/>
</dbReference>
<dbReference type="GO" id="GO:0009094">
    <property type="term" value="P:L-phenylalanine biosynthetic process"/>
    <property type="evidence" value="ECO:0007669"/>
    <property type="project" value="UniProtKB-UniPathway"/>
</dbReference>
<feature type="domain" description="ACT" evidence="12">
    <location>
        <begin position="207"/>
        <end position="284"/>
    </location>
</feature>
<evidence type="ECO:0000256" key="1">
    <source>
        <dbReference type="ARBA" id="ARBA00004741"/>
    </source>
</evidence>
<dbReference type="SUPFAM" id="SSF53850">
    <property type="entry name" value="Periplasmic binding protein-like II"/>
    <property type="match status" value="1"/>
</dbReference>
<dbReference type="Gene3D" id="3.40.190.10">
    <property type="entry name" value="Periplasmic binding protein-like II"/>
    <property type="match status" value="2"/>
</dbReference>
<dbReference type="InterPro" id="IPR045865">
    <property type="entry name" value="ACT-like_dom_sf"/>
</dbReference>
<evidence type="ECO:0000313" key="14">
    <source>
        <dbReference type="Proteomes" id="UP000004367"/>
    </source>
</evidence>
<evidence type="ECO:0000259" key="12">
    <source>
        <dbReference type="PROSITE" id="PS51671"/>
    </source>
</evidence>
<organism evidence="13 14">
    <name type="scientific">Mobilicoccus pelagius NBRC 104925</name>
    <dbReference type="NCBI Taxonomy" id="1089455"/>
    <lineage>
        <taxon>Bacteria</taxon>
        <taxon>Bacillati</taxon>
        <taxon>Actinomycetota</taxon>
        <taxon>Actinomycetes</taxon>
        <taxon>Micrococcales</taxon>
        <taxon>Dermatophilaceae</taxon>
        <taxon>Mobilicoccus</taxon>
    </lineage>
</organism>
<evidence type="ECO:0000256" key="5">
    <source>
        <dbReference type="ARBA" id="ARBA00023141"/>
    </source>
</evidence>
<dbReference type="UniPathway" id="UPA00121">
    <property type="reaction ID" value="UER00345"/>
</dbReference>
<keyword evidence="14" id="KW-1185">Reference proteome</keyword>
<keyword evidence="6 10" id="KW-0584">Phenylalanine biosynthesis</keyword>
<dbReference type="AlphaFoldDB" id="H5UVS9"/>
<accession>H5UVS9</accession>
<dbReference type="PROSITE" id="PS51671">
    <property type="entry name" value="ACT"/>
    <property type="match status" value="1"/>
</dbReference>
<keyword evidence="4 10" id="KW-0028">Amino-acid biosynthesis</keyword>
<dbReference type="InterPro" id="IPR018528">
    <property type="entry name" value="Preph_deHydtase_CS"/>
</dbReference>
<dbReference type="PANTHER" id="PTHR21022:SF19">
    <property type="entry name" value="PREPHENATE DEHYDRATASE-RELATED"/>
    <property type="match status" value="1"/>
</dbReference>
<comment type="pathway">
    <text evidence="1 10">Amino-acid biosynthesis; L-phenylalanine biosynthesis; phenylpyruvate from prephenate: step 1/1.</text>
</comment>
<evidence type="ECO:0000256" key="6">
    <source>
        <dbReference type="ARBA" id="ARBA00023222"/>
    </source>
</evidence>
<dbReference type="CDD" id="cd13632">
    <property type="entry name" value="PBP2_Aa-PDT_like"/>
    <property type="match status" value="1"/>
</dbReference>
<dbReference type="InterPro" id="IPR008242">
    <property type="entry name" value="Chor_mutase/pphenate_deHydtase"/>
</dbReference>
<dbReference type="Pfam" id="PF01842">
    <property type="entry name" value="ACT"/>
    <property type="match status" value="1"/>
</dbReference>
<feature type="domain" description="Prephenate dehydratase" evidence="11">
    <location>
        <begin position="11"/>
        <end position="192"/>
    </location>
</feature>
<dbReference type="Pfam" id="PF00800">
    <property type="entry name" value="PDT"/>
    <property type="match status" value="1"/>
</dbReference>
<dbReference type="InterPro" id="IPR002912">
    <property type="entry name" value="ACT_dom"/>
</dbReference>
<dbReference type="GO" id="GO:0004664">
    <property type="term" value="F:prephenate dehydratase activity"/>
    <property type="evidence" value="ECO:0007669"/>
    <property type="project" value="UniProtKB-UniRule"/>
</dbReference>
<dbReference type="Proteomes" id="UP000004367">
    <property type="component" value="Unassembled WGS sequence"/>
</dbReference>
<dbReference type="PROSITE" id="PS51171">
    <property type="entry name" value="PREPHENATE_DEHYDR_3"/>
    <property type="match status" value="1"/>
</dbReference>
<protein>
    <recommendedName>
        <fullName evidence="3 10">Prephenate dehydratase</fullName>
        <shortName evidence="10">PDT</shortName>
        <ecNumber evidence="2 10">4.2.1.51</ecNumber>
    </recommendedName>
</protein>
<proteinExistence type="predicted"/>
<dbReference type="InterPro" id="IPR001086">
    <property type="entry name" value="Preph_deHydtase"/>
</dbReference>
<dbReference type="eggNOG" id="COG0077">
    <property type="taxonomic scope" value="Bacteria"/>
</dbReference>
<evidence type="ECO:0000256" key="2">
    <source>
        <dbReference type="ARBA" id="ARBA00013147"/>
    </source>
</evidence>
<keyword evidence="5 10" id="KW-0057">Aromatic amino acid biosynthesis</keyword>
<dbReference type="Gene3D" id="3.30.70.260">
    <property type="match status" value="1"/>
</dbReference>
<keyword evidence="7 10" id="KW-0456">Lyase</keyword>
<evidence type="ECO:0000259" key="11">
    <source>
        <dbReference type="PROSITE" id="PS51171"/>
    </source>
</evidence>
<dbReference type="PIRSF" id="PIRSF001500">
    <property type="entry name" value="Chor_mut_pdt_Ppr"/>
    <property type="match status" value="1"/>
</dbReference>
<evidence type="ECO:0000313" key="13">
    <source>
        <dbReference type="EMBL" id="GAB49837.1"/>
    </source>
</evidence>
<feature type="site" description="Essential for prephenate dehydratase activity" evidence="9">
    <location>
        <position position="185"/>
    </location>
</feature>
<dbReference type="CDD" id="cd04905">
    <property type="entry name" value="ACT_CM-PDT"/>
    <property type="match status" value="1"/>
</dbReference>
<evidence type="ECO:0000256" key="10">
    <source>
        <dbReference type="RuleBase" id="RU361254"/>
    </source>
</evidence>
<name>H5UVS9_9MICO</name>
<dbReference type="EMBL" id="BAFE01000094">
    <property type="protein sequence ID" value="GAB49837.1"/>
    <property type="molecule type" value="Genomic_DNA"/>
</dbReference>
<comment type="caution">
    <text evidence="13">The sequence shown here is derived from an EMBL/GenBank/DDBJ whole genome shotgun (WGS) entry which is preliminary data.</text>
</comment>
<evidence type="ECO:0000256" key="4">
    <source>
        <dbReference type="ARBA" id="ARBA00022605"/>
    </source>
</evidence>
<evidence type="ECO:0000256" key="3">
    <source>
        <dbReference type="ARBA" id="ARBA00021872"/>
    </source>
</evidence>
<dbReference type="NCBIfam" id="NF008865">
    <property type="entry name" value="PRK11898.1"/>
    <property type="match status" value="1"/>
</dbReference>
<comment type="catalytic activity">
    <reaction evidence="8 10">
        <text>prephenate + H(+) = 3-phenylpyruvate + CO2 + H2O</text>
        <dbReference type="Rhea" id="RHEA:21648"/>
        <dbReference type="ChEBI" id="CHEBI:15377"/>
        <dbReference type="ChEBI" id="CHEBI:15378"/>
        <dbReference type="ChEBI" id="CHEBI:16526"/>
        <dbReference type="ChEBI" id="CHEBI:18005"/>
        <dbReference type="ChEBI" id="CHEBI:29934"/>
        <dbReference type="EC" id="4.2.1.51"/>
    </reaction>
</comment>
<sequence>MTSSTAGRLPRIGYLGPPGTFTEMALLRLPEAETCEAVPCPSVDAALARVRAGELDSAVVAIENSVEGGVSATLDGLAVGAPLHLVGEVLVPIRFVLAARPGTRMEDIRAVSTHSHAWAQVRGWMARNLPTATFLPALSNAAAAADLAGETDVPFQAAVCPQIAADRHGLVPLADDIGDIPDAVTRFVVAARPGRLPLPTGADKTTVVLSQRDDRPGGLLGLLEQFAARGINLTRIESRPTKHSLGSYSFSVDLEGHVEDERVGETLMGLRRICAEVRFLGSYPRADRRPAEIDPDHDDAAYVSARAWLDGLRARTA</sequence>
<dbReference type="SUPFAM" id="SSF55021">
    <property type="entry name" value="ACT-like"/>
    <property type="match status" value="1"/>
</dbReference>
<dbReference type="GO" id="GO:0005737">
    <property type="term" value="C:cytoplasm"/>
    <property type="evidence" value="ECO:0007669"/>
    <property type="project" value="TreeGrafter"/>
</dbReference>
<evidence type="ECO:0000256" key="9">
    <source>
        <dbReference type="PIRSR" id="PIRSR001500-2"/>
    </source>
</evidence>